<proteinExistence type="predicted"/>
<dbReference type="InterPro" id="IPR039515">
    <property type="entry name" value="NOT4_mRING-HC-C4C4"/>
</dbReference>
<evidence type="ECO:0000256" key="3">
    <source>
        <dbReference type="SAM" id="MobiDB-lite"/>
    </source>
</evidence>
<evidence type="ECO:0000259" key="4">
    <source>
        <dbReference type="PROSITE" id="PS50089"/>
    </source>
</evidence>
<dbReference type="PANTHER" id="PTHR12603">
    <property type="entry name" value="CCR4-NOT TRANSCRIPTION COMPLEX RELATED"/>
    <property type="match status" value="1"/>
</dbReference>
<keyword evidence="1" id="KW-0863">Zinc-finger</keyword>
<dbReference type="Gene3D" id="3.30.70.330">
    <property type="match status" value="1"/>
</dbReference>
<dbReference type="GO" id="GO:0016567">
    <property type="term" value="P:protein ubiquitination"/>
    <property type="evidence" value="ECO:0007669"/>
    <property type="project" value="TreeGrafter"/>
</dbReference>
<dbReference type="PANTHER" id="PTHR12603:SF22">
    <property type="entry name" value="TRANSCRIPTION FACTOR C2H2 FAMILY-RELATED"/>
    <property type="match status" value="1"/>
</dbReference>
<dbReference type="SMART" id="SM00360">
    <property type="entry name" value="RRM"/>
    <property type="match status" value="1"/>
</dbReference>
<evidence type="ECO:0000313" key="7">
    <source>
        <dbReference type="Proteomes" id="UP001151529"/>
    </source>
</evidence>
<evidence type="ECO:0000256" key="1">
    <source>
        <dbReference type="PROSITE-ProRule" id="PRU00175"/>
    </source>
</evidence>
<dbReference type="InterPro" id="IPR012677">
    <property type="entry name" value="Nucleotide-bd_a/b_plait_sf"/>
</dbReference>
<dbReference type="CDD" id="cd16618">
    <property type="entry name" value="mRING-HC-C4C4_CNOT4"/>
    <property type="match status" value="1"/>
</dbReference>
<keyword evidence="1" id="KW-0479">Metal-binding</keyword>
<dbReference type="GO" id="GO:0004842">
    <property type="term" value="F:ubiquitin-protein transferase activity"/>
    <property type="evidence" value="ECO:0007669"/>
    <property type="project" value="InterPro"/>
</dbReference>
<evidence type="ECO:0000313" key="6">
    <source>
        <dbReference type="EMBL" id="KAJ6742597.1"/>
    </source>
</evidence>
<organism evidence="6 7">
    <name type="scientific">Salix viminalis</name>
    <name type="common">Common osier</name>
    <name type="synonym">Basket willow</name>
    <dbReference type="NCBI Taxonomy" id="40686"/>
    <lineage>
        <taxon>Eukaryota</taxon>
        <taxon>Viridiplantae</taxon>
        <taxon>Streptophyta</taxon>
        <taxon>Embryophyta</taxon>
        <taxon>Tracheophyta</taxon>
        <taxon>Spermatophyta</taxon>
        <taxon>Magnoliopsida</taxon>
        <taxon>eudicotyledons</taxon>
        <taxon>Gunneridae</taxon>
        <taxon>Pentapetalae</taxon>
        <taxon>rosids</taxon>
        <taxon>fabids</taxon>
        <taxon>Malpighiales</taxon>
        <taxon>Salicaceae</taxon>
        <taxon>Saliceae</taxon>
        <taxon>Salix</taxon>
    </lineage>
</organism>
<dbReference type="Proteomes" id="UP001151529">
    <property type="component" value="Chromosome 6"/>
</dbReference>
<dbReference type="EMBL" id="JAPFFL010000002">
    <property type="protein sequence ID" value="KAJ6742597.1"/>
    <property type="molecule type" value="Genomic_DNA"/>
</dbReference>
<gene>
    <name evidence="6" type="ORF">OIU85_016659</name>
</gene>
<reference evidence="6" key="1">
    <citation type="submission" date="2022-11" db="EMBL/GenBank/DDBJ databases">
        <authorList>
            <person name="Hyden B.L."/>
            <person name="Feng K."/>
            <person name="Yates T."/>
            <person name="Jawdy S."/>
            <person name="Smart L.B."/>
            <person name="Muchero W."/>
        </authorList>
    </citation>
    <scope>NUCLEOTIDE SEQUENCE</scope>
    <source>
        <tissue evidence="6">Shoot tip</tissue>
    </source>
</reference>
<name>A0A9Q0V697_SALVM</name>
<feature type="domain" description="RING-type" evidence="4">
    <location>
        <begin position="9"/>
        <end position="57"/>
    </location>
</feature>
<evidence type="ECO:0000259" key="5">
    <source>
        <dbReference type="PROSITE" id="PS50102"/>
    </source>
</evidence>
<dbReference type="GO" id="GO:0008270">
    <property type="term" value="F:zinc ion binding"/>
    <property type="evidence" value="ECO:0007669"/>
    <property type="project" value="UniProtKB-KW"/>
</dbReference>
<comment type="caution">
    <text evidence="6">The sequence shown here is derived from an EMBL/GenBank/DDBJ whole genome shotgun (WGS) entry which is preliminary data.</text>
</comment>
<dbReference type="GO" id="GO:0003723">
    <property type="term" value="F:RNA binding"/>
    <property type="evidence" value="ECO:0007669"/>
    <property type="project" value="UniProtKB-UniRule"/>
</dbReference>
<dbReference type="InterPro" id="IPR003954">
    <property type="entry name" value="RRM_euk-type"/>
</dbReference>
<feature type="compositionally biased region" description="Polar residues" evidence="3">
    <location>
        <begin position="398"/>
        <end position="409"/>
    </location>
</feature>
<dbReference type="SUPFAM" id="SSF57850">
    <property type="entry name" value="RING/U-box"/>
    <property type="match status" value="1"/>
</dbReference>
<protein>
    <submittedName>
        <fullName evidence="6">CCR4-NOT TRANSCRIPTION COMPLEX RELATED</fullName>
    </submittedName>
</protein>
<dbReference type="SUPFAM" id="SSF54928">
    <property type="entry name" value="RNA-binding domain, RBD"/>
    <property type="match status" value="1"/>
</dbReference>
<dbReference type="AlphaFoldDB" id="A0A9Q0V697"/>
<dbReference type="InterPro" id="IPR039780">
    <property type="entry name" value="Mot2"/>
</dbReference>
<dbReference type="Pfam" id="PF00076">
    <property type="entry name" value="RRM_1"/>
    <property type="match status" value="1"/>
</dbReference>
<dbReference type="SMART" id="SM00361">
    <property type="entry name" value="RRM_1"/>
    <property type="match status" value="1"/>
</dbReference>
<dbReference type="PROSITE" id="PS50089">
    <property type="entry name" value="ZF_RING_2"/>
    <property type="match status" value="1"/>
</dbReference>
<dbReference type="GO" id="GO:0030014">
    <property type="term" value="C:CCR4-NOT complex"/>
    <property type="evidence" value="ECO:0007669"/>
    <property type="project" value="InterPro"/>
</dbReference>
<dbReference type="Pfam" id="PF14570">
    <property type="entry name" value="zf-RING_4"/>
    <property type="match status" value="1"/>
</dbReference>
<sequence>MSDKGDKTCPLCAEEMDLTDQQLKPCKCGYEICVWCWNHIMEMAGKDNSEGRCPACRTPYDKEKIVGMASSCERLVAEMNSERKLKSHKVKPKPSDGRMHLSNVRVIQRNLVYIIGLPLNLADESLLQKKEYFGQYGKVLKVSISRTATGAIQHAANNSCCVYITYAKEDEAVRCIQSVHSFVLEGRSLRACFGTTKYCHAWLKNTPCSIPDCLYLHDFGSEEDSFTKDDLVSAFTRSRVQQNVGATNNLHRRSGNVLPPSADESTDRNISSMAKLDAKASSNQNIMNWDSGSWGDSGAGRSNTLHGASSWVTRVAGSLPPVTSFSSSGGSPNQKYETSHGDHGLGPEVVITNSSGDIKRTIPEGSCEVHPANLTSIDHFPCPQASQDSASDTDEPSAGTSPSNINKPSCITRLDEDEIFHADGDLQGLCPGLSSISIDDQLKNEYLEPVTADISISNNKFTKSQGSQPFVSEPLNNSSSLPTLRECAIVGDLLCFDDREVQGFGSIHHQPPISSLPSPKQYLEQSTYHSWQQSENHQSTIDVHPNIVPAKHDEVTFPFRSGNTVLSNGLHDRQANGHVEWDRSSNYSSVLSEVGSGRCFKEHGGNVASIDYKLDLGTDESSIISNILSIDSGVWEDSLTSPQSFVKLLADNDKQQSCCKMPCMRKAQESSQSRFSFARQDGFSNHLSNFDHSRENATNKSSASNYIIENKDPWMDNYRGISSNISPMESNGFLSKHPLTSGFSVSKTSTSPPPGFSVRSRVVPPGFPTHGAVHYDFDHSANHFLQNSAPLSRNIGISGDVEFIDPAIMEVGKGFLSARLNNPALDAKPALSPHFSPFDHDSELQMLMQQSISAQQNKRLSDRFRNRFSPPDDAYTISPVLLGHSPPNKPSSFTQLTAQQLRNVHISNGSLGGWNEVKTVSDPCMPEFLGNGGMGFSKFVPSYEDLKYQMSGSSNLYNRGFAMCPWMNMFQFHCVGAYWLLASPSQNSVWAARDYYALSDWDFFWLHSLVSWEKNTGFNNAHFGSFLDLV</sequence>
<dbReference type="InterPro" id="IPR035979">
    <property type="entry name" value="RBD_domain_sf"/>
</dbReference>
<dbReference type="CDD" id="cd12438">
    <property type="entry name" value="RRM_CNOT4"/>
    <property type="match status" value="1"/>
</dbReference>
<dbReference type="InterPro" id="IPR034261">
    <property type="entry name" value="CNOT4_RRM"/>
</dbReference>
<reference evidence="6" key="2">
    <citation type="journal article" date="2023" name="Int. J. Mol. Sci.">
        <title>De Novo Assembly and Annotation of 11 Diverse Shrub Willow (Salix) Genomes Reveals Novel Gene Organization in Sex-Linked Regions.</title>
        <authorList>
            <person name="Hyden B."/>
            <person name="Feng K."/>
            <person name="Yates T.B."/>
            <person name="Jawdy S."/>
            <person name="Cereghino C."/>
            <person name="Smart L.B."/>
            <person name="Muchero W."/>
        </authorList>
    </citation>
    <scope>NUCLEOTIDE SEQUENCE [LARGE SCALE GENOMIC DNA]</scope>
    <source>
        <tissue evidence="6">Shoot tip</tissue>
    </source>
</reference>
<dbReference type="FunFam" id="3.30.70.330:FF:000161">
    <property type="entry name" value="RNA binding (RRM/RBD/RNP motifs) family protein"/>
    <property type="match status" value="1"/>
</dbReference>
<dbReference type="PROSITE" id="PS50102">
    <property type="entry name" value="RRM"/>
    <property type="match status" value="1"/>
</dbReference>
<feature type="compositionally biased region" description="Polar residues" evidence="3">
    <location>
        <begin position="322"/>
        <end position="336"/>
    </location>
</feature>
<evidence type="ECO:0000256" key="2">
    <source>
        <dbReference type="PROSITE-ProRule" id="PRU00176"/>
    </source>
</evidence>
<feature type="region of interest" description="Disordered" evidence="3">
    <location>
        <begin position="378"/>
        <end position="409"/>
    </location>
</feature>
<dbReference type="OrthoDB" id="1923159at2759"/>
<keyword evidence="2" id="KW-0694">RNA-binding</keyword>
<accession>A0A9Q0V697</accession>
<feature type="domain" description="RRM" evidence="5">
    <location>
        <begin position="110"/>
        <end position="196"/>
    </location>
</feature>
<dbReference type="InterPro" id="IPR001841">
    <property type="entry name" value="Znf_RING"/>
</dbReference>
<keyword evidence="1" id="KW-0862">Zinc</keyword>
<keyword evidence="7" id="KW-1185">Reference proteome</keyword>
<dbReference type="InterPro" id="IPR013083">
    <property type="entry name" value="Znf_RING/FYVE/PHD"/>
</dbReference>
<dbReference type="Gene3D" id="3.30.40.10">
    <property type="entry name" value="Zinc/RING finger domain, C3HC4 (zinc finger)"/>
    <property type="match status" value="1"/>
</dbReference>
<feature type="region of interest" description="Disordered" evidence="3">
    <location>
        <begin position="322"/>
        <end position="347"/>
    </location>
</feature>
<dbReference type="InterPro" id="IPR000504">
    <property type="entry name" value="RRM_dom"/>
</dbReference>